<dbReference type="Proteomes" id="UP001497535">
    <property type="component" value="Unassembled WGS sequence"/>
</dbReference>
<evidence type="ECO:0000313" key="1">
    <source>
        <dbReference type="EMBL" id="CAK5091184.1"/>
    </source>
</evidence>
<reference evidence="1" key="1">
    <citation type="submission" date="2023-11" db="EMBL/GenBank/DDBJ databases">
        <authorList>
            <person name="Poullet M."/>
        </authorList>
    </citation>
    <scope>NUCLEOTIDE SEQUENCE</scope>
    <source>
        <strain evidence="1">E1834</strain>
    </source>
</reference>
<evidence type="ECO:0000313" key="2">
    <source>
        <dbReference type="Proteomes" id="UP001497535"/>
    </source>
</evidence>
<comment type="caution">
    <text evidence="1">The sequence shown here is derived from an EMBL/GenBank/DDBJ whole genome shotgun (WGS) entry which is preliminary data.</text>
</comment>
<dbReference type="EMBL" id="CAVMJV010000086">
    <property type="protein sequence ID" value="CAK5091184.1"/>
    <property type="molecule type" value="Genomic_DNA"/>
</dbReference>
<gene>
    <name evidence="1" type="ORF">MENTE1834_LOCUS39009</name>
</gene>
<proteinExistence type="predicted"/>
<organism evidence="1 2">
    <name type="scientific">Meloidogyne enterolobii</name>
    <name type="common">Root-knot nematode worm</name>
    <name type="synonym">Meloidogyne mayaguensis</name>
    <dbReference type="NCBI Taxonomy" id="390850"/>
    <lineage>
        <taxon>Eukaryota</taxon>
        <taxon>Metazoa</taxon>
        <taxon>Ecdysozoa</taxon>
        <taxon>Nematoda</taxon>
        <taxon>Chromadorea</taxon>
        <taxon>Rhabditida</taxon>
        <taxon>Tylenchina</taxon>
        <taxon>Tylenchomorpha</taxon>
        <taxon>Tylenchoidea</taxon>
        <taxon>Meloidogynidae</taxon>
        <taxon>Meloidogyninae</taxon>
        <taxon>Meloidogyne</taxon>
    </lineage>
</organism>
<sequence length="83" mass="9163">MYLILAMAPEELIASDKVALIISNRSYSPNMTNLITPHCDAETLADALQQLNFKTVTLGDLNLSEMKQMINAYKKLLGEGVYG</sequence>
<protein>
    <submittedName>
        <fullName evidence="1">Uncharacterized protein</fullName>
    </submittedName>
</protein>
<keyword evidence="2" id="KW-1185">Reference proteome</keyword>
<name>A0ACB1AK70_MELEN</name>
<accession>A0ACB1AK70</accession>